<dbReference type="SUPFAM" id="SSF50965">
    <property type="entry name" value="Galactose oxidase, central domain"/>
    <property type="match status" value="1"/>
</dbReference>
<evidence type="ECO:0000259" key="2">
    <source>
        <dbReference type="Pfam" id="PF18962"/>
    </source>
</evidence>
<protein>
    <submittedName>
        <fullName evidence="3">T9SS type A sorting domain-containing protein</fullName>
    </submittedName>
</protein>
<keyword evidence="1" id="KW-0732">Signal</keyword>
<name>A0AA51X3V4_9BACT</name>
<feature type="domain" description="Secretion system C-terminal sorting" evidence="2">
    <location>
        <begin position="1302"/>
        <end position="1369"/>
    </location>
</feature>
<dbReference type="SUPFAM" id="SSF49265">
    <property type="entry name" value="Fibronectin type III"/>
    <property type="match status" value="1"/>
</dbReference>
<dbReference type="InterPro" id="IPR026444">
    <property type="entry name" value="Secre_tail"/>
</dbReference>
<evidence type="ECO:0000313" key="3">
    <source>
        <dbReference type="EMBL" id="WNB17004.1"/>
    </source>
</evidence>
<dbReference type="SMART" id="SM00612">
    <property type="entry name" value="Kelch"/>
    <property type="match status" value="1"/>
</dbReference>
<sequence length="1371" mass="157160">MKITLLTILLSTITIFNHVQAQVQEWQSIASFPGDGRTSAVQFVIGDTAYVGLGVERDTYNYYKKDFYKYDIQNDLWTPISDFPGAARSSAVAFVVNGKAYVGTGGDDSNSYADFYKYDPNTGSWESVASMPNVRSSASSFVINNKGYVGLGSGSSGQLSDFYKYDDHNDQWVSISGVGDEFKRTGAIGFNVNGKGYISSGVEYSSGTFNYQDILSYDPTTDTWTEELGYDINLSSLMDNTVYVDENNLVHVLKAASTNKEVIIDVTDFSVSSEEYYFTDDRDDPIVFQINGEVISGLGATGNIFDPIYQNSFQKLVTITIDPPKAPTLTETIPTWDGVEEFNILYWENNEKEEFDNYIIYLSKEDNESYRSIGTVESFKTSTKIYNYLLDPNTIHYVKIAANRKGVTSTSNELSFYPIFREGKINTPEILAFNSSDDFKERELEIYNFDNSEKVIIEKSVNNQDYQIIDTSQYLLQSRNTTAFSFIDQEDSVVSELKYRVKLIDDEGKRIASDFSNEFIVNLDSLKPSIDSLKLRSFDVYSSSIDVNLDTKGIKNRQYFVLQYKFENDSTFGNSDTLRTTYFTGFNTSSELDSIKVRLIVSNLYGADTSNVISVFTPLLSPNSLKLNYTSENTIGLEFDNRSRIKEGVIIERKVNNGEFILYDTLSEDSWKYFDEKVESGNSYTYRVYNFNDNNTSKASNEITAKAVNMGVWKKYNGDGLESILDSMGLITNEYKLINDSSIYFLSVSSKKLHRYNLYDSTLKKLNDLPADSLMRFNDVIYHQDIIYGWGAQNYNYDYYSTIYRYNVNENKWDTSLDMPYEDYEVRISHVVDDKIFLIMQNPGGYLEIANYDINSESWDKNEYDEQYVYPTYITHSNDSLIFFTENAGRISYNFSTKEISIEDVFINYESRFFTQLSVVFDDKLIHLNNNSIDELNVNTKPYLTKIEYLPIPQNNSAYAFTYNDKLFYGLSLGRSRYNSTDQKWYRETESLYYKDEDAILPAVNLKADSIGIEGVKLSWIDSPNEDNYYIEIESFDSIYYSDTLAQNTNFLTVNSLPAEKLFTVTLFSMKDGTEGNSLKTFFRTKQGRPNRPTGFSSKAISSSEILYTWDPIDTTLIPVDSLVFIDYNARKYNLNLADTSFFYAGLEENSNPAVDLYVKNEYGSASAWWNDRARTYLNSPMIDKVNIHETAGYYEIIFEDKSEHENHYLVYRKSEQDTAFIKLDSVSTSQYEIEEENLSYEDQSADLNANYQYYLKAMLKVERVFSDTTLYEYRYSIPSDTLSTENAVLSVNPYLDAEISIYPNPANEFVNFSLGENIILKQIQVLNVNGKFVKTVKSNDRIDLSNLAPGLYFVRFKTNQGETTKKLIKR</sequence>
<evidence type="ECO:0000256" key="1">
    <source>
        <dbReference type="SAM" id="SignalP"/>
    </source>
</evidence>
<dbReference type="Pfam" id="PF18962">
    <property type="entry name" value="Por_Secre_tail"/>
    <property type="match status" value="1"/>
</dbReference>
<dbReference type="SUPFAM" id="SSF117281">
    <property type="entry name" value="Kelch motif"/>
    <property type="match status" value="1"/>
</dbReference>
<dbReference type="Gene3D" id="2.60.40.10">
    <property type="entry name" value="Immunoglobulins"/>
    <property type="match status" value="1"/>
</dbReference>
<dbReference type="NCBIfam" id="TIGR04183">
    <property type="entry name" value="Por_Secre_tail"/>
    <property type="match status" value="1"/>
</dbReference>
<dbReference type="Pfam" id="PF24681">
    <property type="entry name" value="Kelch_KLHDC2_KLHL20_DRC7"/>
    <property type="match status" value="1"/>
</dbReference>
<dbReference type="EMBL" id="CP129968">
    <property type="protein sequence ID" value="WNB17004.1"/>
    <property type="molecule type" value="Genomic_DNA"/>
</dbReference>
<proteinExistence type="predicted"/>
<feature type="signal peptide" evidence="1">
    <location>
        <begin position="1"/>
        <end position="21"/>
    </location>
</feature>
<dbReference type="InterPro" id="IPR013783">
    <property type="entry name" value="Ig-like_fold"/>
</dbReference>
<accession>A0AA51X3V4</accession>
<feature type="chain" id="PRO_5041368944" evidence="1">
    <location>
        <begin position="22"/>
        <end position="1371"/>
    </location>
</feature>
<dbReference type="InterPro" id="IPR036116">
    <property type="entry name" value="FN3_sf"/>
</dbReference>
<dbReference type="InterPro" id="IPR015915">
    <property type="entry name" value="Kelch-typ_b-propeller"/>
</dbReference>
<organism evidence="3">
    <name type="scientific">Marivirga arenosa</name>
    <dbReference type="NCBI Taxonomy" id="3059076"/>
    <lineage>
        <taxon>Bacteria</taxon>
        <taxon>Pseudomonadati</taxon>
        <taxon>Bacteroidota</taxon>
        <taxon>Cytophagia</taxon>
        <taxon>Cytophagales</taxon>
        <taxon>Marivirgaceae</taxon>
        <taxon>Marivirga</taxon>
    </lineage>
</organism>
<dbReference type="Gene3D" id="2.120.10.80">
    <property type="entry name" value="Kelch-type beta propeller"/>
    <property type="match status" value="2"/>
</dbReference>
<reference evidence="3" key="1">
    <citation type="submission" date="2023-08" db="EMBL/GenBank/DDBJ databases">
        <title>Comparative genomics and taxonomic characterization of three novel marine species of genus Marivirga.</title>
        <authorList>
            <person name="Muhammad N."/>
            <person name="Kim S.-G."/>
        </authorList>
    </citation>
    <scope>NUCLEOTIDE SEQUENCE</scope>
    <source>
        <strain evidence="3">BKB1-2</strain>
    </source>
</reference>
<dbReference type="Proteomes" id="UP001232019">
    <property type="component" value="Chromosome"/>
</dbReference>
<dbReference type="KEGG" id="marp:QYS47_32555"/>
<dbReference type="InterPro" id="IPR006652">
    <property type="entry name" value="Kelch_1"/>
</dbReference>
<dbReference type="RefSeq" id="WP_322346129.1">
    <property type="nucleotide sequence ID" value="NZ_CP129968.2"/>
</dbReference>
<gene>
    <name evidence="3" type="ORF">QYS47_32555</name>
</gene>
<dbReference type="InterPro" id="IPR011043">
    <property type="entry name" value="Gal_Oxase/kelch_b-propeller"/>
</dbReference>
<dbReference type="PANTHER" id="PTHR45632">
    <property type="entry name" value="LD33804P"/>
    <property type="match status" value="1"/>
</dbReference>